<dbReference type="EMBL" id="BMAW01014055">
    <property type="protein sequence ID" value="GFT37280.1"/>
    <property type="molecule type" value="Genomic_DNA"/>
</dbReference>
<name>A0A8X6TN38_NEPPI</name>
<gene>
    <name evidence="1" type="ORF">NPIL_421751</name>
</gene>
<protein>
    <submittedName>
        <fullName evidence="1">Uncharacterized protein</fullName>
    </submittedName>
</protein>
<keyword evidence="2" id="KW-1185">Reference proteome</keyword>
<proteinExistence type="predicted"/>
<accession>A0A8X6TN38</accession>
<dbReference type="AlphaFoldDB" id="A0A8X6TN38"/>
<comment type="caution">
    <text evidence="1">The sequence shown here is derived from an EMBL/GenBank/DDBJ whole genome shotgun (WGS) entry which is preliminary data.</text>
</comment>
<evidence type="ECO:0000313" key="1">
    <source>
        <dbReference type="EMBL" id="GFT37280.1"/>
    </source>
</evidence>
<reference evidence="1" key="1">
    <citation type="submission" date="2020-08" db="EMBL/GenBank/DDBJ databases">
        <title>Multicomponent nature underlies the extraordinary mechanical properties of spider dragline silk.</title>
        <authorList>
            <person name="Kono N."/>
            <person name="Nakamura H."/>
            <person name="Mori M."/>
            <person name="Yoshida Y."/>
            <person name="Ohtoshi R."/>
            <person name="Malay A.D."/>
            <person name="Moran D.A.P."/>
            <person name="Tomita M."/>
            <person name="Numata K."/>
            <person name="Arakawa K."/>
        </authorList>
    </citation>
    <scope>NUCLEOTIDE SEQUENCE</scope>
</reference>
<organism evidence="1 2">
    <name type="scientific">Nephila pilipes</name>
    <name type="common">Giant wood spider</name>
    <name type="synonym">Nephila maculata</name>
    <dbReference type="NCBI Taxonomy" id="299642"/>
    <lineage>
        <taxon>Eukaryota</taxon>
        <taxon>Metazoa</taxon>
        <taxon>Ecdysozoa</taxon>
        <taxon>Arthropoda</taxon>
        <taxon>Chelicerata</taxon>
        <taxon>Arachnida</taxon>
        <taxon>Araneae</taxon>
        <taxon>Araneomorphae</taxon>
        <taxon>Entelegynae</taxon>
        <taxon>Araneoidea</taxon>
        <taxon>Nephilidae</taxon>
        <taxon>Nephila</taxon>
    </lineage>
</organism>
<dbReference type="Proteomes" id="UP000887013">
    <property type="component" value="Unassembled WGS sequence"/>
</dbReference>
<evidence type="ECO:0000313" key="2">
    <source>
        <dbReference type="Proteomes" id="UP000887013"/>
    </source>
</evidence>
<sequence>MFRARKCKLSGDYHHECQLSREPLQMHVQGGKLCCIIYFYRPERSGWVLKYSRAPLSILYSRACKRDNFLERNIVLLEYLSGRGRSGRQL</sequence>